<feature type="coiled-coil region" evidence="1">
    <location>
        <begin position="496"/>
        <end position="523"/>
    </location>
</feature>
<accession>A0A249SPR3</accession>
<keyword evidence="2" id="KW-0732">Signal</keyword>
<evidence type="ECO:0000313" key="4">
    <source>
        <dbReference type="Proteomes" id="UP000232229"/>
    </source>
</evidence>
<feature type="signal peptide" evidence="2">
    <location>
        <begin position="1"/>
        <end position="20"/>
    </location>
</feature>
<keyword evidence="4" id="KW-1185">Reference proteome</keyword>
<dbReference type="Proteomes" id="UP000232229">
    <property type="component" value="Chromosome"/>
</dbReference>
<evidence type="ECO:0008006" key="5">
    <source>
        <dbReference type="Google" id="ProtNLM"/>
    </source>
</evidence>
<proteinExistence type="predicted"/>
<dbReference type="InterPro" id="IPR054816">
    <property type="entry name" value="Lipoprotein_mollicutes-type_CS"/>
</dbReference>
<dbReference type="AlphaFoldDB" id="A0A249SPR3"/>
<organism evidence="3 4">
    <name type="scientific">Mesoplasma chauliocola</name>
    <dbReference type="NCBI Taxonomy" id="216427"/>
    <lineage>
        <taxon>Bacteria</taxon>
        <taxon>Bacillati</taxon>
        <taxon>Mycoplasmatota</taxon>
        <taxon>Mollicutes</taxon>
        <taxon>Entomoplasmatales</taxon>
        <taxon>Entomoplasmataceae</taxon>
        <taxon>Mesoplasma</taxon>
    </lineage>
</organism>
<evidence type="ECO:0000256" key="2">
    <source>
        <dbReference type="SAM" id="SignalP"/>
    </source>
</evidence>
<reference evidence="3 4" key="1">
    <citation type="submission" date="2017-08" db="EMBL/GenBank/DDBJ databases">
        <title>Complete Genome Sequence of Mesoplasma chauliocola.</title>
        <authorList>
            <person name="Knight T.F.Jr."/>
            <person name="Citino T."/>
        </authorList>
    </citation>
    <scope>NUCLEOTIDE SEQUENCE [LARGE SCALE GENOMIC DNA]</scope>
    <source>
        <strain evidence="3 4">CHPA-2</strain>
    </source>
</reference>
<name>A0A249SPR3_9MOLU</name>
<dbReference type="PROSITE" id="PS51257">
    <property type="entry name" value="PROKAR_LIPOPROTEIN"/>
    <property type="match status" value="1"/>
</dbReference>
<dbReference type="NCBIfam" id="NF038029">
    <property type="entry name" value="LP_plasma"/>
    <property type="match status" value="1"/>
</dbReference>
<evidence type="ECO:0000256" key="1">
    <source>
        <dbReference type="SAM" id="Coils"/>
    </source>
</evidence>
<sequence>MKKLISLIAAASLSITPAMAVVSCKYVDTVQKSIDKKLAEVMSSTSNYFKGAILANSNGYNGQDADRYISTLKVSDLTPSSNDNTTMNNLFSTFLNTSQTNDYMQNDVYKRVEFDNPKEINPIGEKITLIQKAYNEVYKLVGVSFDPMLWNTALPLLLPSLKNENLESVQNIMPKILSSLEIMKDIKVPNYKQLTNMGIKTNRDLQLYFSSQLTLFIANLLGKDISEKDYFNFSDRHENIRQDFYTWNTEQFRKMFSKKEETSENTINFTSKSLALLFNALFGMNWYIQNFTTEEYNLKSDEMTDDNHVFSKTKTNLEIIEEVNSKNIEESIINATNVDGLLQFVYDLFSGEKDKESYKLLRTFKILFQVDNDITTGNHKLDFNTKLFKINEKTLSIDFGDWSTNGKTENGGLNTFFASTVNGILTGLSEGIDTDGGILEFLNSINMGSEQLSGIVSGLISSIMSGIDMTSFFTTFSKQLVASLENLKKWNSLLINESIKLKIDELKNKIAELEQKYKWIIKDGIITNKFLGWLVNSDIRTIVEFLGLEENLPIQLPKIALKQIINIQITSDIKLSDILTVGTQGVSFLISLLGKGIAPKIANIANSFEDIDLMKDKDLKIIEGTSTEVSLETLGVSKSLIKEGEGDKKWTYPFVLASKLINKDFSGINVTIPGGNKYGLTNTTKFSNLQAAKWIMGLGVEVSPGTIDWNQFRPGTILHSISLLWNDETGNLIKGVLGAINDILIELSNRFSKKNEQNYLEDLNYLFFSTKLISYVNFRDATKQSSLIYELRYKKSNINNKYEVKLILPATTEENKLVKYEIEYFKLIK</sequence>
<protein>
    <recommendedName>
        <fullName evidence="5">MOLPALP family lipoprotein</fullName>
    </recommendedName>
</protein>
<gene>
    <name evidence="3" type="ORF">CK556_00865</name>
</gene>
<dbReference type="EMBL" id="CP023173">
    <property type="protein sequence ID" value="ASZ09461.1"/>
    <property type="molecule type" value="Genomic_DNA"/>
</dbReference>
<dbReference type="KEGG" id="mchc:CK556_00865"/>
<dbReference type="STRING" id="1336232.GCA_000518825_00448"/>
<evidence type="ECO:0000313" key="3">
    <source>
        <dbReference type="EMBL" id="ASZ09461.1"/>
    </source>
</evidence>
<keyword evidence="1" id="KW-0175">Coiled coil</keyword>
<feature type="chain" id="PRO_5013326895" description="MOLPALP family lipoprotein" evidence="2">
    <location>
        <begin position="21"/>
        <end position="829"/>
    </location>
</feature>